<evidence type="ECO:0000259" key="1">
    <source>
        <dbReference type="Pfam" id="PF01266"/>
    </source>
</evidence>
<dbReference type="Gene3D" id="3.30.9.10">
    <property type="entry name" value="D-Amino Acid Oxidase, subunit A, domain 2"/>
    <property type="match status" value="1"/>
</dbReference>
<dbReference type="SUPFAM" id="SSF51971">
    <property type="entry name" value="Nucleotide-binding domain"/>
    <property type="match status" value="1"/>
</dbReference>
<dbReference type="InterPro" id="IPR006076">
    <property type="entry name" value="FAD-dep_OxRdtase"/>
</dbReference>
<dbReference type="Pfam" id="PF01266">
    <property type="entry name" value="DAO"/>
    <property type="match status" value="1"/>
</dbReference>
<feature type="domain" description="FAD dependent oxidoreductase" evidence="1">
    <location>
        <begin position="45"/>
        <end position="433"/>
    </location>
</feature>
<organism evidence="2 3">
    <name type="scientific">Heracleum sosnowskyi</name>
    <dbReference type="NCBI Taxonomy" id="360622"/>
    <lineage>
        <taxon>Eukaryota</taxon>
        <taxon>Viridiplantae</taxon>
        <taxon>Streptophyta</taxon>
        <taxon>Embryophyta</taxon>
        <taxon>Tracheophyta</taxon>
        <taxon>Spermatophyta</taxon>
        <taxon>Magnoliopsida</taxon>
        <taxon>eudicotyledons</taxon>
        <taxon>Gunneridae</taxon>
        <taxon>Pentapetalae</taxon>
        <taxon>asterids</taxon>
        <taxon>campanulids</taxon>
        <taxon>Apiales</taxon>
        <taxon>Apiaceae</taxon>
        <taxon>Apioideae</taxon>
        <taxon>apioid superclade</taxon>
        <taxon>Tordylieae</taxon>
        <taxon>Tordyliinae</taxon>
        <taxon>Heracleum</taxon>
    </lineage>
</organism>
<dbReference type="InterPro" id="IPR036188">
    <property type="entry name" value="FAD/NAD-bd_sf"/>
</dbReference>
<dbReference type="EMBL" id="JAUIZM010000002">
    <property type="protein sequence ID" value="KAK1395927.1"/>
    <property type="molecule type" value="Genomic_DNA"/>
</dbReference>
<protein>
    <submittedName>
        <fullName evidence="2">DAO domain-containing protein</fullName>
    </submittedName>
</protein>
<sequence>MVLLHISTSSPSAALVVAGGCFRRGILFKNISASFSTSSHKPLRYAVLGAGFAGLSVTWHLLQHSPKENHVCIDIYDDVGIGGGASGVSGGLLHPYSPKVKPLWRSMECWKESLKLLSIAEAAVESNKLNAGSQESGHGSDDFVVRRRGIIRPAVSLKNLDLMKENAQNCLASCRVEFIDKEAAERLVPDLCVPFNLAFYMPEAVNVHPQRYLELHSLLLSLSTALYSACQNLVKDVSVLGLHRKELNLHKKAVTNLLELSGEYDSVIICLGARAAFLPELSERLPLRTCRGVIAQLQLPDDNRESYAEHGPSILSDAWIAIHGPHNVRLGSTWEWKSRNYSQDVAVEEASKALEELLPKASAIYPGIKNWKYITAKAGLRAMPPLTSHGSLPLLACIDEYLIGKQTCKFWLFTGLGSRGLLYHGWLGKLMAQAVVSCSEDVFPPELVAWKSRMK</sequence>
<name>A0AAD8N4P3_9APIA</name>
<evidence type="ECO:0000313" key="2">
    <source>
        <dbReference type="EMBL" id="KAK1395927.1"/>
    </source>
</evidence>
<accession>A0AAD8N4P3</accession>
<proteinExistence type="predicted"/>
<reference evidence="2" key="1">
    <citation type="submission" date="2023-02" db="EMBL/GenBank/DDBJ databases">
        <title>Genome of toxic invasive species Heracleum sosnowskyi carries increased number of genes despite the absence of recent whole-genome duplications.</title>
        <authorList>
            <person name="Schelkunov M."/>
            <person name="Shtratnikova V."/>
            <person name="Makarenko M."/>
            <person name="Klepikova A."/>
            <person name="Omelchenko D."/>
            <person name="Novikova G."/>
            <person name="Obukhova E."/>
            <person name="Bogdanov V."/>
            <person name="Penin A."/>
            <person name="Logacheva M."/>
        </authorList>
    </citation>
    <scope>NUCLEOTIDE SEQUENCE</scope>
    <source>
        <strain evidence="2">Hsosn_3</strain>
        <tissue evidence="2">Leaf</tissue>
    </source>
</reference>
<gene>
    <name evidence="2" type="ORF">POM88_005790</name>
</gene>
<dbReference type="PANTHER" id="PTHR13847">
    <property type="entry name" value="SARCOSINE DEHYDROGENASE-RELATED"/>
    <property type="match status" value="1"/>
</dbReference>
<reference evidence="2" key="2">
    <citation type="submission" date="2023-05" db="EMBL/GenBank/DDBJ databases">
        <authorList>
            <person name="Schelkunov M.I."/>
        </authorList>
    </citation>
    <scope>NUCLEOTIDE SEQUENCE</scope>
    <source>
        <strain evidence="2">Hsosn_3</strain>
        <tissue evidence="2">Leaf</tissue>
    </source>
</reference>
<dbReference type="PANTHER" id="PTHR13847:SF261">
    <property type="entry name" value="FAD-DEPENDENT OXIDOREDUCTASE FAMILY PROTEIN"/>
    <property type="match status" value="1"/>
</dbReference>
<dbReference type="Gene3D" id="3.50.50.60">
    <property type="entry name" value="FAD/NAD(P)-binding domain"/>
    <property type="match status" value="1"/>
</dbReference>
<evidence type="ECO:0000313" key="3">
    <source>
        <dbReference type="Proteomes" id="UP001237642"/>
    </source>
</evidence>
<dbReference type="GO" id="GO:0005737">
    <property type="term" value="C:cytoplasm"/>
    <property type="evidence" value="ECO:0007669"/>
    <property type="project" value="TreeGrafter"/>
</dbReference>
<comment type="caution">
    <text evidence="2">The sequence shown here is derived from an EMBL/GenBank/DDBJ whole genome shotgun (WGS) entry which is preliminary data.</text>
</comment>
<keyword evidence="3" id="KW-1185">Reference proteome</keyword>
<dbReference type="AlphaFoldDB" id="A0AAD8N4P3"/>
<dbReference type="Proteomes" id="UP001237642">
    <property type="component" value="Unassembled WGS sequence"/>
</dbReference>